<dbReference type="RefSeq" id="WP_301193036.1">
    <property type="nucleotide sequence ID" value="NZ_JAPDPJ010000116.1"/>
</dbReference>
<evidence type="ECO:0000259" key="2">
    <source>
        <dbReference type="PROSITE" id="PS50965"/>
    </source>
</evidence>
<gene>
    <name evidence="3" type="ORF">OM075_23710</name>
</gene>
<dbReference type="InterPro" id="IPR011528">
    <property type="entry name" value="NERD"/>
</dbReference>
<keyword evidence="1" id="KW-1133">Transmembrane helix</keyword>
<protein>
    <submittedName>
        <fullName evidence="3">NERD domain-containing protein</fullName>
    </submittedName>
</protein>
<organism evidence="3 4">
    <name type="scientific">Plebeiibacterium sediminum</name>
    <dbReference type="NCBI Taxonomy" id="2992112"/>
    <lineage>
        <taxon>Bacteria</taxon>
        <taxon>Pseudomonadati</taxon>
        <taxon>Bacteroidota</taxon>
        <taxon>Bacteroidia</taxon>
        <taxon>Marinilabiliales</taxon>
        <taxon>Marinilabiliaceae</taxon>
        <taxon>Plebeiibacterium</taxon>
    </lineage>
</organism>
<accession>A0AAE3M9J1</accession>
<feature type="domain" description="NERD" evidence="2">
    <location>
        <begin position="48"/>
        <end position="167"/>
    </location>
</feature>
<evidence type="ECO:0000313" key="4">
    <source>
        <dbReference type="Proteomes" id="UP001209229"/>
    </source>
</evidence>
<evidence type="ECO:0000313" key="3">
    <source>
        <dbReference type="EMBL" id="MCW3789486.1"/>
    </source>
</evidence>
<dbReference type="PROSITE" id="PS50965">
    <property type="entry name" value="NERD"/>
    <property type="match status" value="1"/>
</dbReference>
<keyword evidence="1" id="KW-0812">Transmembrane</keyword>
<comment type="caution">
    <text evidence="3">The sequence shown here is derived from an EMBL/GenBank/DDBJ whole genome shotgun (WGS) entry which is preliminary data.</text>
</comment>
<dbReference type="AlphaFoldDB" id="A0AAE3M9J1"/>
<keyword evidence="1" id="KW-0472">Membrane</keyword>
<name>A0AAE3M9J1_9BACT</name>
<evidence type="ECO:0000256" key="1">
    <source>
        <dbReference type="SAM" id="Phobius"/>
    </source>
</evidence>
<dbReference type="Pfam" id="PF08378">
    <property type="entry name" value="NERD"/>
    <property type="match status" value="1"/>
</dbReference>
<proteinExistence type="predicted"/>
<keyword evidence="4" id="KW-1185">Reference proteome</keyword>
<dbReference type="Proteomes" id="UP001209229">
    <property type="component" value="Unassembled WGS sequence"/>
</dbReference>
<dbReference type="EMBL" id="JAPDPJ010000116">
    <property type="protein sequence ID" value="MCW3789486.1"/>
    <property type="molecule type" value="Genomic_DNA"/>
</dbReference>
<feature type="transmembrane region" description="Helical" evidence="1">
    <location>
        <begin position="14"/>
        <end position="32"/>
    </location>
</feature>
<reference evidence="3" key="1">
    <citation type="submission" date="2022-10" db="EMBL/GenBank/DDBJ databases">
        <authorList>
            <person name="Yu W.X."/>
        </authorList>
    </citation>
    <scope>NUCLEOTIDE SEQUENCE</scope>
    <source>
        <strain evidence="3">AAT</strain>
    </source>
</reference>
<sequence>MDIWKYIIENKMDIIRIFIISVGLVICTKIFIKIRDLRLIKRVTSLNRGTKTERNLVLKLLKKGIPAQTIFHDLYVVKSNNKYSQIDVVVATTEGIIVFEVKDYSGWIYGNGNYSHWTKVMSYGKKKYRFYNPIKQNINHIEALKRQLKQFENIPFYSIIVFYGDCELKEINYVPNGTFLVKPSRIFDVLKLIRESNTPAPYTNKRNVVEILKKAVENGTNIDLQHKHAEDIIDLVGKDRIFD</sequence>